<keyword evidence="2" id="KW-1185">Reference proteome</keyword>
<accession>A0A7W8GIF3</accession>
<sequence length="237" mass="25175">MKGAPTLTPATLPDPVWVAAPHPDDEALGCGGLIAALGAAGREVWALLLSDGGLSHPSSPSHPRERLAAARLAEWREGLAELGVPAVRTRALGLPDGELHACAGAIAGGARAAFREAPPGTLLLPWARDPHPDHRAAWAPLLEAARAFPAVRRLAYTVWLEERGDSADHPRPGETLPLTLDVRPWLAPKRRAILAHRTQLGLIADDPRGFTLPVTLVERALGGTETYHEVLPQEVPA</sequence>
<gene>
    <name evidence="1" type="ORF">HNQ09_003383</name>
</gene>
<dbReference type="PANTHER" id="PTHR12993:SF29">
    <property type="entry name" value="BLR3841 PROTEIN"/>
    <property type="match status" value="1"/>
</dbReference>
<evidence type="ECO:0000313" key="2">
    <source>
        <dbReference type="Proteomes" id="UP000525389"/>
    </source>
</evidence>
<protein>
    <submittedName>
        <fullName evidence="1">LmbE family N-acetylglucosaminyl deacetylase</fullName>
    </submittedName>
</protein>
<dbReference type="Gene3D" id="3.40.50.10320">
    <property type="entry name" value="LmbE-like"/>
    <property type="match status" value="1"/>
</dbReference>
<dbReference type="Proteomes" id="UP000525389">
    <property type="component" value="Unassembled WGS sequence"/>
</dbReference>
<dbReference type="InterPro" id="IPR003737">
    <property type="entry name" value="GlcNAc_PI_deacetylase-related"/>
</dbReference>
<dbReference type="InterPro" id="IPR024078">
    <property type="entry name" value="LmbE-like_dom_sf"/>
</dbReference>
<name>A0A7W8GIF3_9DEIO</name>
<dbReference type="RefSeq" id="WP_184031527.1">
    <property type="nucleotide sequence ID" value="NZ_JACHFN010000017.1"/>
</dbReference>
<organism evidence="1 2">
    <name type="scientific">Deinococcus budaensis</name>
    <dbReference type="NCBI Taxonomy" id="1665626"/>
    <lineage>
        <taxon>Bacteria</taxon>
        <taxon>Thermotogati</taxon>
        <taxon>Deinococcota</taxon>
        <taxon>Deinococci</taxon>
        <taxon>Deinococcales</taxon>
        <taxon>Deinococcaceae</taxon>
        <taxon>Deinococcus</taxon>
    </lineage>
</organism>
<proteinExistence type="predicted"/>
<dbReference type="SUPFAM" id="SSF102588">
    <property type="entry name" value="LmbE-like"/>
    <property type="match status" value="1"/>
</dbReference>
<reference evidence="1 2" key="1">
    <citation type="submission" date="2020-08" db="EMBL/GenBank/DDBJ databases">
        <title>Genomic Encyclopedia of Type Strains, Phase IV (KMG-IV): sequencing the most valuable type-strain genomes for metagenomic binning, comparative biology and taxonomic classification.</title>
        <authorList>
            <person name="Goeker M."/>
        </authorList>
    </citation>
    <scope>NUCLEOTIDE SEQUENCE [LARGE SCALE GENOMIC DNA]</scope>
    <source>
        <strain evidence="1 2">DSM 101791</strain>
    </source>
</reference>
<dbReference type="Pfam" id="PF02585">
    <property type="entry name" value="PIG-L"/>
    <property type="match status" value="1"/>
</dbReference>
<dbReference type="PANTHER" id="PTHR12993">
    <property type="entry name" value="N-ACETYLGLUCOSAMINYL-PHOSPHATIDYLINOSITOL DE-N-ACETYLASE-RELATED"/>
    <property type="match status" value="1"/>
</dbReference>
<dbReference type="EMBL" id="JACHFN010000017">
    <property type="protein sequence ID" value="MBB5235919.1"/>
    <property type="molecule type" value="Genomic_DNA"/>
</dbReference>
<comment type="caution">
    <text evidence="1">The sequence shown here is derived from an EMBL/GenBank/DDBJ whole genome shotgun (WGS) entry which is preliminary data.</text>
</comment>
<evidence type="ECO:0000313" key="1">
    <source>
        <dbReference type="EMBL" id="MBB5235919.1"/>
    </source>
</evidence>
<dbReference type="GO" id="GO:0016811">
    <property type="term" value="F:hydrolase activity, acting on carbon-nitrogen (but not peptide) bonds, in linear amides"/>
    <property type="evidence" value="ECO:0007669"/>
    <property type="project" value="TreeGrafter"/>
</dbReference>
<dbReference type="AlphaFoldDB" id="A0A7W8GIF3"/>